<evidence type="ECO:0000259" key="1">
    <source>
        <dbReference type="Pfam" id="PF01425"/>
    </source>
</evidence>
<proteinExistence type="predicted"/>
<dbReference type="Gene3D" id="3.90.1300.10">
    <property type="entry name" value="Amidase signature (AS) domain"/>
    <property type="match status" value="1"/>
</dbReference>
<keyword evidence="3" id="KW-1185">Reference proteome</keyword>
<keyword evidence="2" id="KW-0436">Ligase</keyword>
<dbReference type="GO" id="GO:0016740">
    <property type="term" value="F:transferase activity"/>
    <property type="evidence" value="ECO:0007669"/>
    <property type="project" value="UniProtKB-KW"/>
</dbReference>
<dbReference type="GO" id="GO:0050567">
    <property type="term" value="F:glutaminyl-tRNA synthase (glutamine-hydrolyzing) activity"/>
    <property type="evidence" value="ECO:0007669"/>
    <property type="project" value="UniProtKB-EC"/>
</dbReference>
<gene>
    <name evidence="2" type="primary">gatA</name>
    <name evidence="2" type="ORF">GH754_00600</name>
</gene>
<accession>A0A6G1X1J6</accession>
<dbReference type="AlphaFoldDB" id="A0A6G1X1J6"/>
<keyword evidence="2" id="KW-0808">Transferase</keyword>
<dbReference type="Proteomes" id="UP000480185">
    <property type="component" value="Unassembled WGS sequence"/>
</dbReference>
<dbReference type="EC" id="6.3.5.7" evidence="2"/>
<dbReference type="SUPFAM" id="SSF75304">
    <property type="entry name" value="Amidase signature (AS) enzymes"/>
    <property type="match status" value="1"/>
</dbReference>
<comment type="caution">
    <text evidence="2">The sequence shown here is derived from an EMBL/GenBank/DDBJ whole genome shotgun (WGS) entry which is preliminary data.</text>
</comment>
<feature type="domain" description="Amidase" evidence="1">
    <location>
        <begin position="33"/>
        <end position="457"/>
    </location>
</feature>
<dbReference type="Pfam" id="PF01425">
    <property type="entry name" value="Amidase"/>
    <property type="match status" value="1"/>
</dbReference>
<evidence type="ECO:0000313" key="2">
    <source>
        <dbReference type="EMBL" id="MRG84819.1"/>
    </source>
</evidence>
<dbReference type="InterPro" id="IPR023631">
    <property type="entry name" value="Amidase_dom"/>
</dbReference>
<dbReference type="InterPro" id="IPR000120">
    <property type="entry name" value="Amidase"/>
</dbReference>
<dbReference type="PROSITE" id="PS00571">
    <property type="entry name" value="AMIDASES"/>
    <property type="match status" value="1"/>
</dbReference>
<protein>
    <submittedName>
        <fullName evidence="2">Asp-tRNA(Asn)/Glu-tRNA(Gln) amidotransferase subunit GatA</fullName>
        <ecNumber evidence="2">6.3.5.7</ecNumber>
    </submittedName>
</protein>
<dbReference type="OrthoDB" id="9811471at2"/>
<sequence>MRGVNMYALDSFLSLNLTEVSTKIKQGEISPVDIVTALINRIDTVDSKLNSYITVNREGALATAKEREKEVLEGKYRGPLHGIPIGLKDLINTKGLKTTCGSSIFENHIPDENAELVNRLEEAGAIIIGKNNTHQFAYGPTGDRSHVGPVRNPYNIKKMTGGSSSGSAASVAACLNYGTIGTDTGGSVRIPASFCGVVGMKPTYGRVSKRGIYPLSWTLDHAGPLTRSIMDNALVLNAISGYDPLDPDSKETDQEDFSRYIGLGIEGKVIGIPKSYYYENLDPEIEQSIYQAIDCFKRLGASIVEVDIPSMEEISEAQKVILKSEAYAVHENNLKEFPELWDEEVKERLLTGLNVSGSDFAKALRVQKIAKQEFANVLDSVDVLLTPTMSILPPDVNARFLSDDYDDSQHIRWQILKLTAPTDLNGFPSLTLPSGFSKEGLPIGVQLIGMEFEEAKLYQFGYAIEQELSLNLNRVEIE</sequence>
<organism evidence="2 3">
    <name type="scientific">Salinibacillus xinjiangensis</name>
    <dbReference type="NCBI Taxonomy" id="1229268"/>
    <lineage>
        <taxon>Bacteria</taxon>
        <taxon>Bacillati</taxon>
        <taxon>Bacillota</taxon>
        <taxon>Bacilli</taxon>
        <taxon>Bacillales</taxon>
        <taxon>Bacillaceae</taxon>
        <taxon>Salinibacillus</taxon>
    </lineage>
</organism>
<dbReference type="InterPro" id="IPR020556">
    <property type="entry name" value="Amidase_CS"/>
</dbReference>
<dbReference type="InterPro" id="IPR036928">
    <property type="entry name" value="AS_sf"/>
</dbReference>
<evidence type="ECO:0000313" key="3">
    <source>
        <dbReference type="Proteomes" id="UP000480185"/>
    </source>
</evidence>
<reference evidence="2 3" key="1">
    <citation type="submission" date="2019-11" db="EMBL/GenBank/DDBJ databases">
        <authorList>
            <person name="Li J."/>
        </authorList>
    </citation>
    <scope>NUCLEOTIDE SEQUENCE [LARGE SCALE GENOMIC DNA]</scope>
    <source>
        <strain evidence="2 3">J4</strain>
    </source>
</reference>
<dbReference type="PANTHER" id="PTHR11895">
    <property type="entry name" value="TRANSAMIDASE"/>
    <property type="match status" value="1"/>
</dbReference>
<name>A0A6G1X1J6_9BACI</name>
<dbReference type="EMBL" id="WJNH01000001">
    <property type="protein sequence ID" value="MRG84819.1"/>
    <property type="molecule type" value="Genomic_DNA"/>
</dbReference>
<dbReference type="PANTHER" id="PTHR11895:SF176">
    <property type="entry name" value="AMIDASE AMID-RELATED"/>
    <property type="match status" value="1"/>
</dbReference>